<feature type="signal peptide" evidence="14">
    <location>
        <begin position="1"/>
        <end position="29"/>
    </location>
</feature>
<dbReference type="GO" id="GO:0005886">
    <property type="term" value="C:plasma membrane"/>
    <property type="evidence" value="ECO:0007669"/>
    <property type="project" value="UniProtKB-SubCell"/>
</dbReference>
<keyword evidence="6" id="KW-0442">Lipid degradation</keyword>
<evidence type="ECO:0000256" key="10">
    <source>
        <dbReference type="ARBA" id="ARBA00023186"/>
    </source>
</evidence>
<dbReference type="Proteomes" id="UP000479335">
    <property type="component" value="Unassembled WGS sequence"/>
</dbReference>
<evidence type="ECO:0000256" key="7">
    <source>
        <dbReference type="ARBA" id="ARBA00022989"/>
    </source>
</evidence>
<evidence type="ECO:0000256" key="3">
    <source>
        <dbReference type="ARBA" id="ARBA00022475"/>
    </source>
</evidence>
<feature type="compositionally biased region" description="Polar residues" evidence="13">
    <location>
        <begin position="207"/>
        <end position="220"/>
    </location>
</feature>
<comment type="similarity">
    <text evidence="2">Belongs to the lipase chaperone family.</text>
</comment>
<evidence type="ECO:0000256" key="8">
    <source>
        <dbReference type="ARBA" id="ARBA00023098"/>
    </source>
</evidence>
<dbReference type="GO" id="GO:0016042">
    <property type="term" value="P:lipid catabolic process"/>
    <property type="evidence" value="ECO:0007669"/>
    <property type="project" value="UniProtKB-KW"/>
</dbReference>
<feature type="chain" id="PRO_5027031280" description="Lipase helper protein" evidence="14">
    <location>
        <begin position="30"/>
        <end position="229"/>
    </location>
</feature>
<dbReference type="SUPFAM" id="SSF158855">
    <property type="entry name" value="Lipase chaperone-like"/>
    <property type="match status" value="1"/>
</dbReference>
<sequence length="229" mass="24797">MKPALAGAAALLVALIALIALLAAQPATAPSPAPAVAATSEARAPSAAAARFFRELGNADPGPQIEIALTDTQELIPDFALREVMDHYLLARSDAGRLQALREHLRRTLPPTASREAEQLAQNYSDYLAAHGALLAAQNFHDTPDLGRLAAWQQQQRQLRLRMLGARVNEEWFGADDAYLTQALEEAGRNADAPSANDDEARHRQHMQQVLRSATRQPPTEATARYGAQ</sequence>
<dbReference type="AlphaFoldDB" id="A0A6L8KF46"/>
<reference evidence="15 16" key="1">
    <citation type="submission" date="2019-12" db="EMBL/GenBank/DDBJ databases">
        <title>Novel species isolated from a subtropical stream in China.</title>
        <authorList>
            <person name="Lu H."/>
        </authorList>
    </citation>
    <scope>NUCLEOTIDE SEQUENCE [LARGE SCALE GENOMIC DNA]</scope>
    <source>
        <strain evidence="15 16">FT135W</strain>
    </source>
</reference>
<dbReference type="RefSeq" id="WP_161009476.1">
    <property type="nucleotide sequence ID" value="NZ_WWCN01000021.1"/>
</dbReference>
<evidence type="ECO:0000256" key="5">
    <source>
        <dbReference type="ARBA" id="ARBA00022692"/>
    </source>
</evidence>
<keyword evidence="16" id="KW-1185">Reference proteome</keyword>
<gene>
    <name evidence="15" type="ORF">GTP46_25740</name>
</gene>
<keyword evidence="8" id="KW-0443">Lipid metabolism</keyword>
<proteinExistence type="inferred from homology"/>
<accession>A0A6L8KF46</accession>
<evidence type="ECO:0000256" key="13">
    <source>
        <dbReference type="SAM" id="MobiDB-lite"/>
    </source>
</evidence>
<evidence type="ECO:0000256" key="11">
    <source>
        <dbReference type="ARBA" id="ARBA00030948"/>
    </source>
</evidence>
<organism evidence="15 16">
    <name type="scientific">Duganella flavida</name>
    <dbReference type="NCBI Taxonomy" id="2692175"/>
    <lineage>
        <taxon>Bacteria</taxon>
        <taxon>Pseudomonadati</taxon>
        <taxon>Pseudomonadota</taxon>
        <taxon>Betaproteobacteria</taxon>
        <taxon>Burkholderiales</taxon>
        <taxon>Oxalobacteraceae</taxon>
        <taxon>Telluria group</taxon>
        <taxon>Duganella</taxon>
    </lineage>
</organism>
<keyword evidence="4" id="KW-0997">Cell inner membrane</keyword>
<evidence type="ECO:0000256" key="1">
    <source>
        <dbReference type="ARBA" id="ARBA00004383"/>
    </source>
</evidence>
<protein>
    <recommendedName>
        <fullName evidence="11">Lipase helper protein</fullName>
    </recommendedName>
    <alternativeName>
        <fullName evidence="12">Lipase modulator</fullName>
    </alternativeName>
</protein>
<keyword evidence="14" id="KW-0732">Signal</keyword>
<evidence type="ECO:0000256" key="12">
    <source>
        <dbReference type="ARBA" id="ARBA00031542"/>
    </source>
</evidence>
<feature type="region of interest" description="Disordered" evidence="13">
    <location>
        <begin position="188"/>
        <end position="229"/>
    </location>
</feature>
<name>A0A6L8KF46_9BURK</name>
<comment type="subcellular location">
    <subcellularLocation>
        <location evidence="1">Cell inner membrane</location>
        <topology evidence="1">Single-pass membrane protein</topology>
        <orientation evidence="1">Periplasmic side</orientation>
    </subcellularLocation>
</comment>
<evidence type="ECO:0000256" key="2">
    <source>
        <dbReference type="ARBA" id="ARBA00010358"/>
    </source>
</evidence>
<dbReference type="GO" id="GO:0051082">
    <property type="term" value="F:unfolded protein binding"/>
    <property type="evidence" value="ECO:0007669"/>
    <property type="project" value="InterPro"/>
</dbReference>
<dbReference type="EMBL" id="WWCN01000021">
    <property type="protein sequence ID" value="MYM26036.1"/>
    <property type="molecule type" value="Genomic_DNA"/>
</dbReference>
<evidence type="ECO:0000256" key="4">
    <source>
        <dbReference type="ARBA" id="ARBA00022519"/>
    </source>
</evidence>
<evidence type="ECO:0000256" key="6">
    <source>
        <dbReference type="ARBA" id="ARBA00022963"/>
    </source>
</evidence>
<keyword evidence="10" id="KW-0143">Chaperone</keyword>
<keyword evidence="7" id="KW-1133">Transmembrane helix</keyword>
<comment type="caution">
    <text evidence="15">The sequence shown here is derived from an EMBL/GenBank/DDBJ whole genome shotgun (WGS) entry which is preliminary data.</text>
</comment>
<evidence type="ECO:0000256" key="14">
    <source>
        <dbReference type="SAM" id="SignalP"/>
    </source>
</evidence>
<dbReference type="Pfam" id="PF03280">
    <property type="entry name" value="Lipase_chap"/>
    <property type="match status" value="1"/>
</dbReference>
<keyword evidence="3" id="KW-1003">Cell membrane</keyword>
<dbReference type="GO" id="GO:0006457">
    <property type="term" value="P:protein folding"/>
    <property type="evidence" value="ECO:0007669"/>
    <property type="project" value="InterPro"/>
</dbReference>
<keyword evidence="9" id="KW-0472">Membrane</keyword>
<evidence type="ECO:0000313" key="15">
    <source>
        <dbReference type="EMBL" id="MYM26036.1"/>
    </source>
</evidence>
<evidence type="ECO:0000256" key="9">
    <source>
        <dbReference type="ARBA" id="ARBA00023136"/>
    </source>
</evidence>
<keyword evidence="5" id="KW-0812">Transmembrane</keyword>
<dbReference type="InterPro" id="IPR004961">
    <property type="entry name" value="Lipase_chaperone"/>
</dbReference>
<evidence type="ECO:0000313" key="16">
    <source>
        <dbReference type="Proteomes" id="UP000479335"/>
    </source>
</evidence>